<keyword evidence="8 11" id="KW-1133">Transmembrane helix</keyword>
<dbReference type="InterPro" id="IPR036890">
    <property type="entry name" value="HATPase_C_sf"/>
</dbReference>
<organism evidence="13 14">
    <name type="scientific">Pelosinus baikalensis</name>
    <dbReference type="NCBI Taxonomy" id="2892015"/>
    <lineage>
        <taxon>Bacteria</taxon>
        <taxon>Bacillati</taxon>
        <taxon>Bacillota</taxon>
        <taxon>Negativicutes</taxon>
        <taxon>Selenomonadales</taxon>
        <taxon>Sporomusaceae</taxon>
        <taxon>Pelosinus</taxon>
    </lineage>
</organism>
<dbReference type="GO" id="GO:0016301">
    <property type="term" value="F:kinase activity"/>
    <property type="evidence" value="ECO:0007669"/>
    <property type="project" value="UniProtKB-KW"/>
</dbReference>
<sequence length="310" mass="35523">MKSCLILFLITVTIFSIITIVILVLKNHRIKHRLNDVCEILDDIAKGNDDHKILAAPTDVTASICYKINEIVYDYREQLISLKKAEQTNKQLMTSLSHDVRTPLTTLIGYLDAAQKGIVEGQEREQYIETARIKAYDMKEYIDKLFEWFKLNSGEETFDFQRIELSESTRNILQNWIPIFENIQLNYDIDIPEKSILVSVDHNAYSRIINNLIQNVVAHSRAKKISVKIKRNDTKVSISISDDGKGIPKQDLPFIFDRLYKCDKARSEKGSGLGLSIVQQLIRKMGGSIDVQSVPFQQTEFIMKLPLDVS</sequence>
<evidence type="ECO:0000256" key="1">
    <source>
        <dbReference type="ARBA" id="ARBA00000085"/>
    </source>
</evidence>
<dbReference type="InterPro" id="IPR003594">
    <property type="entry name" value="HATPase_dom"/>
</dbReference>
<dbReference type="CDD" id="cd00082">
    <property type="entry name" value="HisKA"/>
    <property type="match status" value="1"/>
</dbReference>
<evidence type="ECO:0000256" key="3">
    <source>
        <dbReference type="ARBA" id="ARBA00012438"/>
    </source>
</evidence>
<dbReference type="Pfam" id="PF00512">
    <property type="entry name" value="HisKA"/>
    <property type="match status" value="1"/>
</dbReference>
<dbReference type="RefSeq" id="WP_229534903.1">
    <property type="nucleotide sequence ID" value="NZ_JAJHJB010000011.1"/>
</dbReference>
<dbReference type="InterPro" id="IPR005467">
    <property type="entry name" value="His_kinase_dom"/>
</dbReference>
<reference evidence="13" key="1">
    <citation type="submission" date="2021-11" db="EMBL/GenBank/DDBJ databases">
        <title>Description of a new species Pelosinus isolated from the bottom sediments of Lake Baikal.</title>
        <authorList>
            <person name="Zakharyuk A."/>
        </authorList>
    </citation>
    <scope>NUCLEOTIDE SEQUENCE</scope>
    <source>
        <strain evidence="13">Bkl1</strain>
    </source>
</reference>
<keyword evidence="7 13" id="KW-0418">Kinase</keyword>
<keyword evidence="5" id="KW-0808">Transferase</keyword>
<evidence type="ECO:0000256" key="6">
    <source>
        <dbReference type="ARBA" id="ARBA00022692"/>
    </source>
</evidence>
<dbReference type="InterPro" id="IPR036097">
    <property type="entry name" value="HisK_dim/P_sf"/>
</dbReference>
<dbReference type="InterPro" id="IPR003661">
    <property type="entry name" value="HisK_dim/P_dom"/>
</dbReference>
<dbReference type="Gene3D" id="3.30.565.10">
    <property type="entry name" value="Histidine kinase-like ATPase, C-terminal domain"/>
    <property type="match status" value="1"/>
</dbReference>
<keyword evidence="10 11" id="KW-0472">Membrane</keyword>
<dbReference type="CDD" id="cd00075">
    <property type="entry name" value="HATPase"/>
    <property type="match status" value="1"/>
</dbReference>
<dbReference type="SUPFAM" id="SSF55874">
    <property type="entry name" value="ATPase domain of HSP90 chaperone/DNA topoisomerase II/histidine kinase"/>
    <property type="match status" value="1"/>
</dbReference>
<evidence type="ECO:0000259" key="12">
    <source>
        <dbReference type="PROSITE" id="PS50109"/>
    </source>
</evidence>
<keyword evidence="14" id="KW-1185">Reference proteome</keyword>
<dbReference type="SMART" id="SM00387">
    <property type="entry name" value="HATPase_c"/>
    <property type="match status" value="1"/>
</dbReference>
<protein>
    <recommendedName>
        <fullName evidence="3">histidine kinase</fullName>
        <ecNumber evidence="3">2.7.13.3</ecNumber>
    </recommendedName>
</protein>
<name>A0ABS8HR69_9FIRM</name>
<dbReference type="PANTHER" id="PTHR45528:SF8">
    <property type="entry name" value="HISTIDINE KINASE"/>
    <property type="match status" value="1"/>
</dbReference>
<evidence type="ECO:0000256" key="2">
    <source>
        <dbReference type="ARBA" id="ARBA00004141"/>
    </source>
</evidence>
<dbReference type="PROSITE" id="PS50109">
    <property type="entry name" value="HIS_KIN"/>
    <property type="match status" value="1"/>
</dbReference>
<dbReference type="InterPro" id="IPR050398">
    <property type="entry name" value="HssS/ArlS-like"/>
</dbReference>
<evidence type="ECO:0000313" key="14">
    <source>
        <dbReference type="Proteomes" id="UP001165492"/>
    </source>
</evidence>
<evidence type="ECO:0000256" key="11">
    <source>
        <dbReference type="SAM" id="Phobius"/>
    </source>
</evidence>
<dbReference type="EC" id="2.7.13.3" evidence="3"/>
<evidence type="ECO:0000256" key="8">
    <source>
        <dbReference type="ARBA" id="ARBA00022989"/>
    </source>
</evidence>
<evidence type="ECO:0000256" key="10">
    <source>
        <dbReference type="ARBA" id="ARBA00023136"/>
    </source>
</evidence>
<dbReference type="SMART" id="SM00388">
    <property type="entry name" value="HisKA"/>
    <property type="match status" value="1"/>
</dbReference>
<dbReference type="Pfam" id="PF02518">
    <property type="entry name" value="HATPase_c"/>
    <property type="match status" value="1"/>
</dbReference>
<dbReference type="PANTHER" id="PTHR45528">
    <property type="entry name" value="SENSOR HISTIDINE KINASE CPXA"/>
    <property type="match status" value="1"/>
</dbReference>
<comment type="caution">
    <text evidence="13">The sequence shown here is derived from an EMBL/GenBank/DDBJ whole genome shotgun (WGS) entry which is preliminary data.</text>
</comment>
<dbReference type="PRINTS" id="PR00344">
    <property type="entry name" value="BCTRLSENSOR"/>
</dbReference>
<dbReference type="EMBL" id="JAJHJB010000011">
    <property type="protein sequence ID" value="MCC5465673.1"/>
    <property type="molecule type" value="Genomic_DNA"/>
</dbReference>
<dbReference type="SUPFAM" id="SSF47384">
    <property type="entry name" value="Homodimeric domain of signal transducing histidine kinase"/>
    <property type="match status" value="1"/>
</dbReference>
<accession>A0ABS8HR69</accession>
<gene>
    <name evidence="13" type="ORF">LMF89_09935</name>
</gene>
<feature type="transmembrane region" description="Helical" evidence="11">
    <location>
        <begin position="6"/>
        <end position="25"/>
    </location>
</feature>
<feature type="domain" description="Histidine kinase" evidence="12">
    <location>
        <begin position="95"/>
        <end position="309"/>
    </location>
</feature>
<evidence type="ECO:0000313" key="13">
    <source>
        <dbReference type="EMBL" id="MCC5465673.1"/>
    </source>
</evidence>
<dbReference type="Proteomes" id="UP001165492">
    <property type="component" value="Unassembled WGS sequence"/>
</dbReference>
<evidence type="ECO:0000256" key="5">
    <source>
        <dbReference type="ARBA" id="ARBA00022679"/>
    </source>
</evidence>
<comment type="subcellular location">
    <subcellularLocation>
        <location evidence="2">Membrane</location>
        <topology evidence="2">Multi-pass membrane protein</topology>
    </subcellularLocation>
</comment>
<evidence type="ECO:0000256" key="9">
    <source>
        <dbReference type="ARBA" id="ARBA00023012"/>
    </source>
</evidence>
<dbReference type="InterPro" id="IPR004358">
    <property type="entry name" value="Sig_transdc_His_kin-like_C"/>
</dbReference>
<keyword evidence="6 11" id="KW-0812">Transmembrane</keyword>
<keyword evidence="9" id="KW-0902">Two-component regulatory system</keyword>
<evidence type="ECO:0000256" key="7">
    <source>
        <dbReference type="ARBA" id="ARBA00022777"/>
    </source>
</evidence>
<evidence type="ECO:0000256" key="4">
    <source>
        <dbReference type="ARBA" id="ARBA00022553"/>
    </source>
</evidence>
<comment type="catalytic activity">
    <reaction evidence="1">
        <text>ATP + protein L-histidine = ADP + protein N-phospho-L-histidine.</text>
        <dbReference type="EC" id="2.7.13.3"/>
    </reaction>
</comment>
<keyword evidence="4" id="KW-0597">Phosphoprotein</keyword>
<proteinExistence type="predicted"/>
<dbReference type="Gene3D" id="1.10.287.130">
    <property type="match status" value="1"/>
</dbReference>